<accession>A0A5E8C369</accession>
<evidence type="ECO:0000259" key="2">
    <source>
        <dbReference type="Pfam" id="PF01755"/>
    </source>
</evidence>
<evidence type="ECO:0000256" key="1">
    <source>
        <dbReference type="SAM" id="MobiDB-lite"/>
    </source>
</evidence>
<keyword evidence="4" id="KW-1185">Reference proteome</keyword>
<dbReference type="OrthoDB" id="4095050at2759"/>
<protein>
    <recommendedName>
        <fullName evidence="2">Glycosyl transferase family 25 domain-containing protein</fullName>
    </recommendedName>
</protein>
<feature type="domain" description="Glycosyl transferase family 25" evidence="2">
    <location>
        <begin position="144"/>
        <end position="307"/>
    </location>
</feature>
<sequence length="425" mass="48512">MPPIISRFRSFHKIGLLAAVFIFLIVGILCSNTFTTKTLKDDDLFSSPTAVPLDAPDSNSKFENLHSDNDNDNDDHDDDAHAQDVVGLANSTLGFQKILYLNVPDRYNLDDTITMQSALSGIKPEQFIGVNIKTLKEEGLPPSSRPEPMIAGVKACYRSHANMWRKMIDEGWETMLILEADAVWDINIRQIFYHFGQGLEQLMKKRNILEKGEHATENDPYLSKHWDVIQFGGCYANERRKDVSVQYYDPYAPSGVHFFGDLIKNNRRVVRWQAGEVCTVSYAISRAGAMKLLLRTAIDMNEPVDLILAIMIESGGLTSYSVYPVMFDQWQYKSTLGLESKNSDIRGPEDMEGGNNNNKQDKEETRNLWKGLHETLDVWTSRFPENSRFKKNVLNNLKSYIFDKKKIFEAEIEKSIEEENESNND</sequence>
<dbReference type="InterPro" id="IPR002654">
    <property type="entry name" value="Glyco_trans_25"/>
</dbReference>
<evidence type="ECO:0000313" key="3">
    <source>
        <dbReference type="EMBL" id="VVT58204.1"/>
    </source>
</evidence>
<gene>
    <name evidence="3" type="ORF">SAPINGB_P006089</name>
</gene>
<organism evidence="3 4">
    <name type="scientific">Magnusiomyces paraingens</name>
    <dbReference type="NCBI Taxonomy" id="2606893"/>
    <lineage>
        <taxon>Eukaryota</taxon>
        <taxon>Fungi</taxon>
        <taxon>Dikarya</taxon>
        <taxon>Ascomycota</taxon>
        <taxon>Saccharomycotina</taxon>
        <taxon>Dipodascomycetes</taxon>
        <taxon>Dipodascales</taxon>
        <taxon>Dipodascaceae</taxon>
        <taxon>Magnusiomyces</taxon>
    </lineage>
</organism>
<dbReference type="Pfam" id="PF01755">
    <property type="entry name" value="Glyco_transf_25"/>
    <property type="match status" value="1"/>
</dbReference>
<name>A0A5E8C369_9ASCO</name>
<dbReference type="AlphaFoldDB" id="A0A5E8C369"/>
<dbReference type="GeneID" id="43584903"/>
<reference evidence="3 4" key="1">
    <citation type="submission" date="2019-09" db="EMBL/GenBank/DDBJ databases">
        <authorList>
            <person name="Brejova B."/>
        </authorList>
    </citation>
    <scope>NUCLEOTIDE SEQUENCE [LARGE SCALE GENOMIC DNA]</scope>
</reference>
<feature type="region of interest" description="Disordered" evidence="1">
    <location>
        <begin position="341"/>
        <end position="363"/>
    </location>
</feature>
<dbReference type="EMBL" id="CABVLU010000005">
    <property type="protein sequence ID" value="VVT58204.1"/>
    <property type="molecule type" value="Genomic_DNA"/>
</dbReference>
<dbReference type="RefSeq" id="XP_031856694.1">
    <property type="nucleotide sequence ID" value="XM_032000803.1"/>
</dbReference>
<dbReference type="Proteomes" id="UP000398389">
    <property type="component" value="Unassembled WGS sequence"/>
</dbReference>
<feature type="region of interest" description="Disordered" evidence="1">
    <location>
        <begin position="50"/>
        <end position="80"/>
    </location>
</feature>
<dbReference type="CDD" id="cd06532">
    <property type="entry name" value="Glyco_transf_25"/>
    <property type="match status" value="1"/>
</dbReference>
<proteinExistence type="predicted"/>
<evidence type="ECO:0000313" key="4">
    <source>
        <dbReference type="Proteomes" id="UP000398389"/>
    </source>
</evidence>